<dbReference type="CDD" id="cd09272">
    <property type="entry name" value="RNase_HI_RT_Ty1"/>
    <property type="match status" value="1"/>
</dbReference>
<feature type="compositionally biased region" description="Acidic residues" evidence="1">
    <location>
        <begin position="1135"/>
        <end position="1148"/>
    </location>
</feature>
<gene>
    <name evidence="5" type="ORF">QYE76_064016</name>
</gene>
<feature type="domain" description="PB1-like" evidence="4">
    <location>
        <begin position="287"/>
        <end position="388"/>
    </location>
</feature>
<dbReference type="Proteomes" id="UP001231189">
    <property type="component" value="Unassembled WGS sequence"/>
</dbReference>
<dbReference type="PANTHER" id="PTHR31973">
    <property type="entry name" value="POLYPROTEIN, PUTATIVE-RELATED"/>
    <property type="match status" value="1"/>
</dbReference>
<keyword evidence="6" id="KW-1185">Reference proteome</keyword>
<evidence type="ECO:0008006" key="7">
    <source>
        <dbReference type="Google" id="ProtNLM"/>
    </source>
</evidence>
<feature type="region of interest" description="Disordered" evidence="1">
    <location>
        <begin position="519"/>
        <end position="562"/>
    </location>
</feature>
<feature type="domain" description="MULE transposase" evidence="3">
    <location>
        <begin position="778"/>
        <end position="862"/>
    </location>
</feature>
<feature type="region of interest" description="Disordered" evidence="1">
    <location>
        <begin position="462"/>
        <end position="488"/>
    </location>
</feature>
<protein>
    <recommendedName>
        <fullName evidence="7">Mutator-like transposase</fullName>
    </recommendedName>
</protein>
<dbReference type="PANTHER" id="PTHR31973:SF187">
    <property type="entry name" value="MUTATOR TRANSPOSASE MUDRA PROTEIN"/>
    <property type="match status" value="1"/>
</dbReference>
<feature type="domain" description="Transposase MuDR plant" evidence="2">
    <location>
        <begin position="585"/>
        <end position="644"/>
    </location>
</feature>
<dbReference type="Pfam" id="PF26130">
    <property type="entry name" value="PB1-like"/>
    <property type="match status" value="1"/>
</dbReference>
<sequence length="1168" mass="129916">MLNCNPAPTPDTKAKLSDGSLASDAPFYRSIVGALQYRLTPRSSSTLCSRCAYTCTLLEMLIGPRWRILRYVCGTMGYGLSLHASPSTSTDLVAYSDADWAGCPDTRRSTSGYCVYLGSSLVSWSSKRQPSVSLRGRTAVAECTWLRQLLSELSCPVDKATVVFCDNVSAVYLSANPVHHRRTKHIELDIHFVRGAVGSGARSDEEEDEATWEARYIGMAHEEEEERSMRQTNWASIGSEIARHGSIVVDYSNDETYLSDEGTDDGDPFAKICRLHIAPKSRILEMGEFVLVRFHWGGSFLNDGKELTYVGGSVGFSSIEVDKIELPEIRGHLRDHFPDYTEDMLMHWCPPGKELWDGLAVLNHDSACQSMANAMQAIEGAIADIYVESFAAEYHRDGEQEIMYNDSDVQVVGSLQPTQNSVAIDAAHQQGIFLQVGEFVATQDVTVQSSCMTKNTLVNRESAEVLQPQDDESEEDDEDYLPIDVDASDEDEEAMLLRKKFKQFKKKFNAMEMPSLDDMTFDVGQTSRRPSVDEEALSDDGNDTPYYDTSDNEDSYDEEDNNAELVRRTELYARFDPRAEVPVFSLGMRFSSKGEFIDATRELGVVERRCLRFKKNEKKRCRAICTWKNCPWYCLLSKTTRHTSWQISTFNNNHTCPPRKDKKLVTALRIANKYEKMIKANPTWDMKSLRETVQEDMLVNVSISKCKRAKSIVMKRMYDATKGEYSKVFDYQQELLRSNPGSTIVVKLAPNCVEPIFNRFYVCFDALKKGFMAGCRKVIGLDGCFFKGVNNGELLCALGRDANNQMYPLAWAVVDKETNDTWDWFCDLLFRDILLGDGDGWVIISDQQKGILNAVEKWAPRFEEYVADCYKITEFNKIYDHVLEPVEGMSAWPVSTRPKPKAPGYIKMPGRPKKERTREVGEKPKSKKVSKVGTIIKCSKCKGIGHNKRKCDQINGTGQYAPGAQGGGGTGSQGVTGDSSGSHIGGGTGSQGVTGDSSGGHIGGVTATKGSSATVVRKRKCDGGSGNNNIISSQSGPSNLPLLAVPFFILLIGPSAQSSPFREPTPEWNPEEAHAGNIRRAIEAGDEPSHNFSIWSEDDQSLTDGESVLRCLVNGVAEGESDDGDFPWEGVTSSEEVEEEEEEEDDSSSESRRPAPRPCGEPRRFRKE</sequence>
<evidence type="ECO:0000256" key="1">
    <source>
        <dbReference type="SAM" id="MobiDB-lite"/>
    </source>
</evidence>
<dbReference type="Pfam" id="PF10551">
    <property type="entry name" value="MULE"/>
    <property type="match status" value="1"/>
</dbReference>
<proteinExistence type="predicted"/>
<feature type="compositionally biased region" description="Acidic residues" evidence="1">
    <location>
        <begin position="469"/>
        <end position="488"/>
    </location>
</feature>
<evidence type="ECO:0000259" key="4">
    <source>
        <dbReference type="Pfam" id="PF26130"/>
    </source>
</evidence>
<dbReference type="InterPro" id="IPR004332">
    <property type="entry name" value="Transposase_MuDR"/>
</dbReference>
<evidence type="ECO:0000259" key="2">
    <source>
        <dbReference type="Pfam" id="PF03108"/>
    </source>
</evidence>
<dbReference type="EMBL" id="JAUUTY010000004">
    <property type="protein sequence ID" value="KAK1646211.1"/>
    <property type="molecule type" value="Genomic_DNA"/>
</dbReference>
<feature type="region of interest" description="Disordered" evidence="1">
    <location>
        <begin position="1113"/>
        <end position="1168"/>
    </location>
</feature>
<evidence type="ECO:0000259" key="3">
    <source>
        <dbReference type="Pfam" id="PF10551"/>
    </source>
</evidence>
<feature type="region of interest" description="Disordered" evidence="1">
    <location>
        <begin position="962"/>
        <end position="1016"/>
    </location>
</feature>
<dbReference type="AlphaFoldDB" id="A0AAD8S7E1"/>
<feature type="compositionally biased region" description="Acidic residues" evidence="1">
    <location>
        <begin position="550"/>
        <end position="562"/>
    </location>
</feature>
<evidence type="ECO:0000313" key="5">
    <source>
        <dbReference type="EMBL" id="KAK1646211.1"/>
    </source>
</evidence>
<organism evidence="5 6">
    <name type="scientific">Lolium multiflorum</name>
    <name type="common">Italian ryegrass</name>
    <name type="synonym">Lolium perenne subsp. multiflorum</name>
    <dbReference type="NCBI Taxonomy" id="4521"/>
    <lineage>
        <taxon>Eukaryota</taxon>
        <taxon>Viridiplantae</taxon>
        <taxon>Streptophyta</taxon>
        <taxon>Embryophyta</taxon>
        <taxon>Tracheophyta</taxon>
        <taxon>Spermatophyta</taxon>
        <taxon>Magnoliopsida</taxon>
        <taxon>Liliopsida</taxon>
        <taxon>Poales</taxon>
        <taxon>Poaceae</taxon>
        <taxon>BOP clade</taxon>
        <taxon>Pooideae</taxon>
        <taxon>Poodae</taxon>
        <taxon>Poeae</taxon>
        <taxon>Poeae Chloroplast Group 2 (Poeae type)</taxon>
        <taxon>Loliodinae</taxon>
        <taxon>Loliinae</taxon>
        <taxon>Lolium</taxon>
    </lineage>
</organism>
<comment type="caution">
    <text evidence="5">The sequence shown here is derived from an EMBL/GenBank/DDBJ whole genome shotgun (WGS) entry which is preliminary data.</text>
</comment>
<dbReference type="InterPro" id="IPR058594">
    <property type="entry name" value="PB1-like_dom_pln"/>
</dbReference>
<accession>A0AAD8S7E1</accession>
<feature type="compositionally biased region" description="Gly residues" evidence="1">
    <location>
        <begin position="983"/>
        <end position="1003"/>
    </location>
</feature>
<feature type="region of interest" description="Disordered" evidence="1">
    <location>
        <begin position="894"/>
        <end position="928"/>
    </location>
</feature>
<feature type="compositionally biased region" description="Gly residues" evidence="1">
    <location>
        <begin position="964"/>
        <end position="974"/>
    </location>
</feature>
<name>A0AAD8S7E1_LOLMU</name>
<reference evidence="5" key="1">
    <citation type="submission" date="2023-07" db="EMBL/GenBank/DDBJ databases">
        <title>A chromosome-level genome assembly of Lolium multiflorum.</title>
        <authorList>
            <person name="Chen Y."/>
            <person name="Copetti D."/>
            <person name="Kolliker R."/>
            <person name="Studer B."/>
        </authorList>
    </citation>
    <scope>NUCLEOTIDE SEQUENCE</scope>
    <source>
        <strain evidence="5">02402/16</strain>
        <tissue evidence="5">Leaf</tissue>
    </source>
</reference>
<feature type="compositionally biased region" description="Acidic residues" evidence="1">
    <location>
        <begin position="533"/>
        <end position="542"/>
    </location>
</feature>
<dbReference type="InterPro" id="IPR018289">
    <property type="entry name" value="MULE_transposase_dom"/>
</dbReference>
<evidence type="ECO:0000313" key="6">
    <source>
        <dbReference type="Proteomes" id="UP001231189"/>
    </source>
</evidence>
<dbReference type="Pfam" id="PF03108">
    <property type="entry name" value="DBD_Tnp_Mut"/>
    <property type="match status" value="1"/>
</dbReference>